<gene>
    <name evidence="2" type="ORF">ACJ73_01177</name>
</gene>
<evidence type="ECO:0000256" key="1">
    <source>
        <dbReference type="SAM" id="MobiDB-lite"/>
    </source>
</evidence>
<evidence type="ECO:0000313" key="3">
    <source>
        <dbReference type="Proteomes" id="UP000242791"/>
    </source>
</evidence>
<sequence length="102" mass="10812">MSVLSVHASAAHSFSNPSVQSITLLPNLGAQGDAHAGATVQHRSRLHIRPPPPNLRQVHLLHAEILAERRGTKLRFIDGHTNADDGGGDGDGDWTAEPVCAN</sequence>
<dbReference type="AlphaFoldDB" id="A0A1J9QH64"/>
<dbReference type="SUPFAM" id="SSF50800">
    <property type="entry name" value="PK beta-barrel domain-like"/>
    <property type="match status" value="1"/>
</dbReference>
<feature type="region of interest" description="Disordered" evidence="1">
    <location>
        <begin position="80"/>
        <end position="102"/>
    </location>
</feature>
<keyword evidence="3" id="KW-1185">Reference proteome</keyword>
<name>A0A1J9QH64_9EURO</name>
<dbReference type="OrthoDB" id="14384at2759"/>
<feature type="region of interest" description="Disordered" evidence="1">
    <location>
        <begin position="34"/>
        <end position="54"/>
    </location>
</feature>
<dbReference type="EMBL" id="LGTZ01000099">
    <property type="protein sequence ID" value="OJD27434.1"/>
    <property type="molecule type" value="Genomic_DNA"/>
</dbReference>
<evidence type="ECO:0000313" key="2">
    <source>
        <dbReference type="EMBL" id="OJD27434.1"/>
    </source>
</evidence>
<dbReference type="STRING" id="1658174.A0A1J9QH64"/>
<dbReference type="Proteomes" id="UP000242791">
    <property type="component" value="Unassembled WGS sequence"/>
</dbReference>
<reference evidence="2 3" key="1">
    <citation type="submission" date="2015-08" db="EMBL/GenBank/DDBJ databases">
        <title>Emmonsia species relationships and genome sequence.</title>
        <authorList>
            <person name="Cuomo C.A."/>
            <person name="Schwartz I.S."/>
            <person name="Kenyon C."/>
            <person name="De Hoog G.S."/>
            <person name="Govender N.P."/>
            <person name="Botha A."/>
            <person name="Moreno L."/>
            <person name="De Vries M."/>
            <person name="Munoz J.F."/>
            <person name="Stielow J.B."/>
        </authorList>
    </citation>
    <scope>NUCLEOTIDE SEQUENCE [LARGE SCALE GENOMIC DNA]</scope>
    <source>
        <strain evidence="2 3">EI222</strain>
    </source>
</reference>
<dbReference type="PANTHER" id="PTHR36930:SF1">
    <property type="entry name" value="MOSC DOMAIN-CONTAINING PROTEIN"/>
    <property type="match status" value="1"/>
</dbReference>
<proteinExistence type="predicted"/>
<evidence type="ECO:0008006" key="4">
    <source>
        <dbReference type="Google" id="ProtNLM"/>
    </source>
</evidence>
<dbReference type="PANTHER" id="PTHR36930">
    <property type="entry name" value="METAL-SULFUR CLUSTER BIOSYNTHESIS PROTEINS YUAD-RELATED"/>
    <property type="match status" value="1"/>
</dbReference>
<protein>
    <recommendedName>
        <fullName evidence="4">MOSC domain-containing protein</fullName>
    </recommendedName>
</protein>
<accession>A0A1J9QH64</accession>
<comment type="caution">
    <text evidence="2">The sequence shown here is derived from an EMBL/GenBank/DDBJ whole genome shotgun (WGS) entry which is preliminary data.</text>
</comment>
<dbReference type="InterPro" id="IPR052716">
    <property type="entry name" value="MOSC_domain"/>
</dbReference>
<dbReference type="Gene3D" id="2.40.33.20">
    <property type="entry name" value="PK beta-barrel domain-like"/>
    <property type="match status" value="1"/>
</dbReference>
<organism evidence="2 3">
    <name type="scientific">Blastomyces percursus</name>
    <dbReference type="NCBI Taxonomy" id="1658174"/>
    <lineage>
        <taxon>Eukaryota</taxon>
        <taxon>Fungi</taxon>
        <taxon>Dikarya</taxon>
        <taxon>Ascomycota</taxon>
        <taxon>Pezizomycotina</taxon>
        <taxon>Eurotiomycetes</taxon>
        <taxon>Eurotiomycetidae</taxon>
        <taxon>Onygenales</taxon>
        <taxon>Ajellomycetaceae</taxon>
        <taxon>Blastomyces</taxon>
    </lineage>
</organism>
<dbReference type="VEuPathDB" id="FungiDB:ACJ73_01177"/>
<dbReference type="InterPro" id="IPR011037">
    <property type="entry name" value="Pyrv_Knase-like_insert_dom_sf"/>
</dbReference>